<sequence>MISVILKLGLVFTAVFLGPIVWVTALILAFGASFKNIFQGIINFLVNIFADNLRSIINMILAIAKLIPGLKNTQLVKDLDAFSKRLEGGVNVFGSVTPEPESQIGKIVPRSIGVTDPGQTRTASRLSQRSAAGVVGKQASQESAIRLKERDLVLQNQ</sequence>
<organism evidence="1">
    <name type="scientific">marine sediment metagenome</name>
    <dbReference type="NCBI Taxonomy" id="412755"/>
    <lineage>
        <taxon>unclassified sequences</taxon>
        <taxon>metagenomes</taxon>
        <taxon>ecological metagenomes</taxon>
    </lineage>
</organism>
<name>X1FR92_9ZZZZ</name>
<reference evidence="1" key="1">
    <citation type="journal article" date="2014" name="Front. Microbiol.">
        <title>High frequency of phylogenetically diverse reductive dehalogenase-homologous genes in deep subseafloor sedimentary metagenomes.</title>
        <authorList>
            <person name="Kawai M."/>
            <person name="Futagami T."/>
            <person name="Toyoda A."/>
            <person name="Takaki Y."/>
            <person name="Nishi S."/>
            <person name="Hori S."/>
            <person name="Arai W."/>
            <person name="Tsubouchi T."/>
            <person name="Morono Y."/>
            <person name="Uchiyama I."/>
            <person name="Ito T."/>
            <person name="Fujiyama A."/>
            <person name="Inagaki F."/>
            <person name="Takami H."/>
        </authorList>
    </citation>
    <scope>NUCLEOTIDE SEQUENCE</scope>
    <source>
        <strain evidence="1">Expedition CK06-06</strain>
    </source>
</reference>
<dbReference type="AlphaFoldDB" id="X1FR92"/>
<proteinExistence type="predicted"/>
<evidence type="ECO:0000313" key="1">
    <source>
        <dbReference type="EMBL" id="GAH48201.1"/>
    </source>
</evidence>
<protein>
    <submittedName>
        <fullName evidence="1">Uncharacterized protein</fullName>
    </submittedName>
</protein>
<accession>X1FR92</accession>
<gene>
    <name evidence="1" type="ORF">S03H2_33368</name>
</gene>
<feature type="non-terminal residue" evidence="1">
    <location>
        <position position="157"/>
    </location>
</feature>
<dbReference type="EMBL" id="BARU01020304">
    <property type="protein sequence ID" value="GAH48201.1"/>
    <property type="molecule type" value="Genomic_DNA"/>
</dbReference>
<comment type="caution">
    <text evidence="1">The sequence shown here is derived from an EMBL/GenBank/DDBJ whole genome shotgun (WGS) entry which is preliminary data.</text>
</comment>